<evidence type="ECO:0000313" key="6">
    <source>
        <dbReference type="Proteomes" id="UP001320119"/>
    </source>
</evidence>
<sequence>MGMPLIKLRDLVAIAVVATLAGCTGASYDSGSESSSGGVVSGVVDSAGSTDSGVGSSPGSIQAGTLTAGEYDDHLNAENYQRYLTDVLQGGQDLPYIDITSKLILKVVGPSSLPAPGVRITIEVEQMEVISMATAANGEAYLYEALDGLPDTFDIVLSRDGSELQRLTSVTLADLKANSGIDITLDSEIAAADQLDLMLVVDTTGSMSDELNFLKTELRAIIDEVAAKHSGLDVQVGLVVYRDVGDSYVSRTFDLTNDIAALQDNLKAQSANGGGDYPEAMQVGLREGVTASWRENSTKVMLLAADAPPKDKDIADAWNYVLDAREQQIHILPLAASSSGPVTEFLMRAMAVATQSRYLFLTDDSGVGDTHDEPTVDCYVVTRLDGAIIRAIDSLLSGELIFPEQQDVIRKEGNYVDGICESEEVTAQ</sequence>
<feature type="domain" description="VWFA" evidence="4">
    <location>
        <begin position="196"/>
        <end position="384"/>
    </location>
</feature>
<evidence type="ECO:0000259" key="4">
    <source>
        <dbReference type="PROSITE" id="PS50234"/>
    </source>
</evidence>
<dbReference type="Pfam" id="PF25106">
    <property type="entry name" value="VWA_4"/>
    <property type="match status" value="1"/>
</dbReference>
<dbReference type="InterPro" id="IPR036465">
    <property type="entry name" value="vWFA_dom_sf"/>
</dbReference>
<gene>
    <name evidence="5" type="ORF">MARGE09_P0381</name>
</gene>
<dbReference type="InterPro" id="IPR052969">
    <property type="entry name" value="Thr-specific_kinase-like"/>
</dbReference>
<organism evidence="5 6">
    <name type="scientific">Marinagarivorans cellulosilyticus</name>
    <dbReference type="NCBI Taxonomy" id="2721545"/>
    <lineage>
        <taxon>Bacteria</taxon>
        <taxon>Pseudomonadati</taxon>
        <taxon>Pseudomonadota</taxon>
        <taxon>Gammaproteobacteria</taxon>
        <taxon>Cellvibrionales</taxon>
        <taxon>Cellvibrionaceae</taxon>
        <taxon>Marinagarivorans</taxon>
    </lineage>
</organism>
<dbReference type="InterPro" id="IPR002035">
    <property type="entry name" value="VWF_A"/>
</dbReference>
<dbReference type="AlphaFoldDB" id="A0AAN2BIQ9"/>
<protein>
    <recommendedName>
        <fullName evidence="4">VWFA domain-containing protein</fullName>
    </recommendedName>
</protein>
<keyword evidence="3" id="KW-0732">Signal</keyword>
<keyword evidence="2" id="KW-0964">Secreted</keyword>
<evidence type="ECO:0000256" key="1">
    <source>
        <dbReference type="ARBA" id="ARBA00004613"/>
    </source>
</evidence>
<evidence type="ECO:0000256" key="3">
    <source>
        <dbReference type="ARBA" id="ARBA00022729"/>
    </source>
</evidence>
<reference evidence="5 6" key="1">
    <citation type="journal article" date="2022" name="IScience">
        <title>An ultrasensitive nanofiber-based assay for enzymatic hydrolysis and deep-sea microbial degradation of cellulose.</title>
        <authorList>
            <person name="Tsudome M."/>
            <person name="Tachioka M."/>
            <person name="Miyazaki M."/>
            <person name="Uchimura K."/>
            <person name="Tsuda M."/>
            <person name="Takaki Y."/>
            <person name="Deguchi S."/>
        </authorList>
    </citation>
    <scope>NUCLEOTIDE SEQUENCE [LARGE SCALE GENOMIC DNA]</scope>
    <source>
        <strain evidence="5 6">GE09</strain>
    </source>
</reference>
<evidence type="ECO:0000313" key="5">
    <source>
        <dbReference type="EMBL" id="BCD96182.1"/>
    </source>
</evidence>
<dbReference type="EMBL" id="AP023086">
    <property type="protein sequence ID" value="BCD96182.1"/>
    <property type="molecule type" value="Genomic_DNA"/>
</dbReference>
<dbReference type="SMART" id="SM00327">
    <property type="entry name" value="VWA"/>
    <property type="match status" value="1"/>
</dbReference>
<evidence type="ECO:0000256" key="2">
    <source>
        <dbReference type="ARBA" id="ARBA00022525"/>
    </source>
</evidence>
<dbReference type="InterPro" id="IPR056861">
    <property type="entry name" value="HMCN1-like_VWA"/>
</dbReference>
<dbReference type="CDD" id="cd00198">
    <property type="entry name" value="vWFA"/>
    <property type="match status" value="1"/>
</dbReference>
<dbReference type="Gene3D" id="3.40.50.410">
    <property type="entry name" value="von Willebrand factor, type A domain"/>
    <property type="match status" value="1"/>
</dbReference>
<comment type="subcellular location">
    <subcellularLocation>
        <location evidence="1">Secreted</location>
    </subcellularLocation>
</comment>
<dbReference type="PANTHER" id="PTHR47763">
    <property type="entry name" value="ALPHA-PROTEIN KINASE VWKA"/>
    <property type="match status" value="1"/>
</dbReference>
<accession>A0AAN2BIQ9</accession>
<dbReference type="RefSeq" id="WP_236985688.1">
    <property type="nucleotide sequence ID" value="NZ_AP023086.1"/>
</dbReference>
<name>A0AAN2BIQ9_9GAMM</name>
<dbReference type="PROSITE" id="PS51257">
    <property type="entry name" value="PROKAR_LIPOPROTEIN"/>
    <property type="match status" value="1"/>
</dbReference>
<dbReference type="SUPFAM" id="SSF53300">
    <property type="entry name" value="vWA-like"/>
    <property type="match status" value="1"/>
</dbReference>
<dbReference type="KEGG" id="marq:MARGE09_P0381"/>
<proteinExistence type="predicted"/>
<dbReference type="PROSITE" id="PS50234">
    <property type="entry name" value="VWFA"/>
    <property type="match status" value="1"/>
</dbReference>
<keyword evidence="6" id="KW-1185">Reference proteome</keyword>
<dbReference type="Proteomes" id="UP001320119">
    <property type="component" value="Chromosome"/>
</dbReference>